<feature type="region of interest" description="Disordered" evidence="1">
    <location>
        <begin position="389"/>
        <end position="420"/>
    </location>
</feature>
<dbReference type="PANTHER" id="PTHR31928">
    <property type="entry name" value="EXPRESSED PROTEIN"/>
    <property type="match status" value="1"/>
</dbReference>
<feature type="compositionally biased region" description="Basic and acidic residues" evidence="1">
    <location>
        <begin position="198"/>
        <end position="207"/>
    </location>
</feature>
<feature type="compositionally biased region" description="Basic and acidic residues" evidence="1">
    <location>
        <begin position="362"/>
        <end position="373"/>
    </location>
</feature>
<feature type="compositionally biased region" description="Low complexity" evidence="1">
    <location>
        <begin position="399"/>
        <end position="415"/>
    </location>
</feature>
<comment type="caution">
    <text evidence="4">The sequence shown here is derived from an EMBL/GenBank/DDBJ whole genome shotgun (WGS) entry which is preliminary data.</text>
</comment>
<feature type="compositionally biased region" description="Polar residues" evidence="1">
    <location>
        <begin position="283"/>
        <end position="302"/>
    </location>
</feature>
<proteinExistence type="predicted"/>
<keyword evidence="5" id="KW-1185">Reference proteome</keyword>
<dbReference type="Pfam" id="PF21647">
    <property type="entry name" value="DUF6857"/>
    <property type="match status" value="1"/>
</dbReference>
<evidence type="ECO:0000259" key="3">
    <source>
        <dbReference type="Pfam" id="PF21647"/>
    </source>
</evidence>
<evidence type="ECO:0000256" key="1">
    <source>
        <dbReference type="SAM" id="MobiDB-lite"/>
    </source>
</evidence>
<dbReference type="PANTHER" id="PTHR31928:SF3">
    <property type="entry name" value="EXPRESSED PROTEIN"/>
    <property type="match status" value="1"/>
</dbReference>
<feature type="compositionally biased region" description="Polar residues" evidence="1">
    <location>
        <begin position="570"/>
        <end position="606"/>
    </location>
</feature>
<feature type="compositionally biased region" description="Basic and acidic residues" evidence="1">
    <location>
        <begin position="389"/>
        <end position="398"/>
    </location>
</feature>
<dbReference type="AlphaFoldDB" id="A0AA88DJG0"/>
<feature type="region of interest" description="Disordered" evidence="1">
    <location>
        <begin position="343"/>
        <end position="376"/>
    </location>
</feature>
<dbReference type="InterPro" id="IPR049172">
    <property type="entry name" value="DUF6857_pln"/>
</dbReference>
<accession>A0AA88DJG0</accession>
<feature type="domain" description="DUF936" evidence="2">
    <location>
        <begin position="4"/>
        <end position="121"/>
    </location>
</feature>
<dbReference type="Pfam" id="PF06075">
    <property type="entry name" value="DUF936"/>
    <property type="match status" value="1"/>
</dbReference>
<dbReference type="EMBL" id="BTGU01000034">
    <property type="protein sequence ID" value="GMN50469.1"/>
    <property type="molecule type" value="Genomic_DNA"/>
</dbReference>
<evidence type="ECO:0000259" key="2">
    <source>
        <dbReference type="Pfam" id="PF06075"/>
    </source>
</evidence>
<feature type="compositionally biased region" description="Basic and acidic residues" evidence="1">
    <location>
        <begin position="154"/>
        <end position="176"/>
    </location>
</feature>
<gene>
    <name evidence="4" type="ORF">TIFTF001_019636</name>
</gene>
<reference evidence="4" key="1">
    <citation type="submission" date="2023-07" db="EMBL/GenBank/DDBJ databases">
        <title>draft genome sequence of fig (Ficus carica).</title>
        <authorList>
            <person name="Takahashi T."/>
            <person name="Nishimura K."/>
        </authorList>
    </citation>
    <scope>NUCLEOTIDE SEQUENCE</scope>
</reference>
<evidence type="ECO:0000313" key="4">
    <source>
        <dbReference type="EMBL" id="GMN50469.1"/>
    </source>
</evidence>
<feature type="region of interest" description="Disordered" evidence="1">
    <location>
        <begin position="570"/>
        <end position="613"/>
    </location>
</feature>
<name>A0AA88DJG0_FICCA</name>
<sequence>MASLTQGILLKLLQSMNSPTKVTGDHRSALLQVIGIVPALSSGSSDLWPNHGFFVQLSDSLNSTYVSLSDRDADLILNNRLHLGQFVYVDRLLLDSPLPRVSSLRPLPGRHPFLGSPDTLIARISPSDRSFVIQPLSDSDRSLDPIAVILSGKKSDEAKIQQSKETKIEPKSEKSGRSRQPLANRDNVPVVNSGNFEDSSKVSDNRPSRFSSPAGTKRSASVLKKNVTPLVTPAERDPSPAGKAKRSASPVPSKCVVPSLVVARDENRKTAKEAAIIVPSRYRQPSPNGRRQASPARRTSLSPGRRLSGVKMSPMLTGATEKKMAAIAAGISKVSEAIVGSAKSGRKSWDEPPAAVTTPSEQQKEKSVSKNKPDLQAILRTQAAISRRLSDVSRKSYSDDSTTNSEKTKSSSPESLLAQDQTKNNAALAITVHEKKWTDGSVSLDTVSTDLAKLGKEAMQRKVLASMAAAEALEEANATESIIRSLSMFSELSSTSKVGNPLPTISRFFSIYDDIVKHTAIAESVSNSHTSETPNEKIHIAKELTNSVSLWVEAALATDLEIVSLLTTQDSNESPSNLQKSLSKRQSFATSKNHPKVSPQQPNTAQWKRGHGMQETVELAKKLQSEMKMWFLRFVEEAIDAGFRVFGECRPDGRRLSLDCGSIAAVLSQLKRVNEWLDRGVSKRDERNNEKVDRLKRKIYGFVIQHVGTTFDNNNC</sequence>
<dbReference type="Proteomes" id="UP001187192">
    <property type="component" value="Unassembled WGS sequence"/>
</dbReference>
<dbReference type="InterPro" id="IPR048297">
    <property type="entry name" value="DUF936_dom_pln"/>
</dbReference>
<protein>
    <submittedName>
        <fullName evidence="4">Uncharacterized protein</fullName>
    </submittedName>
</protein>
<evidence type="ECO:0000313" key="5">
    <source>
        <dbReference type="Proteomes" id="UP001187192"/>
    </source>
</evidence>
<dbReference type="InterPro" id="IPR010341">
    <property type="entry name" value="DUF936_pln"/>
</dbReference>
<feature type="region of interest" description="Disordered" evidence="1">
    <location>
        <begin position="154"/>
        <end position="253"/>
    </location>
</feature>
<feature type="region of interest" description="Disordered" evidence="1">
    <location>
        <begin position="272"/>
        <end position="313"/>
    </location>
</feature>
<feature type="domain" description="DUF6857" evidence="3">
    <location>
        <begin position="431"/>
        <end position="713"/>
    </location>
</feature>
<organism evidence="4 5">
    <name type="scientific">Ficus carica</name>
    <name type="common">Common fig</name>
    <dbReference type="NCBI Taxonomy" id="3494"/>
    <lineage>
        <taxon>Eukaryota</taxon>
        <taxon>Viridiplantae</taxon>
        <taxon>Streptophyta</taxon>
        <taxon>Embryophyta</taxon>
        <taxon>Tracheophyta</taxon>
        <taxon>Spermatophyta</taxon>
        <taxon>Magnoliopsida</taxon>
        <taxon>eudicotyledons</taxon>
        <taxon>Gunneridae</taxon>
        <taxon>Pentapetalae</taxon>
        <taxon>rosids</taxon>
        <taxon>fabids</taxon>
        <taxon>Rosales</taxon>
        <taxon>Moraceae</taxon>
        <taxon>Ficeae</taxon>
        <taxon>Ficus</taxon>
    </lineage>
</organism>